<evidence type="ECO:0000313" key="4">
    <source>
        <dbReference type="EMBL" id="SEL27507.1"/>
    </source>
</evidence>
<feature type="region of interest" description="Disordered" evidence="1">
    <location>
        <begin position="354"/>
        <end position="421"/>
    </location>
</feature>
<dbReference type="OrthoDB" id="15218at2"/>
<dbReference type="Proteomes" id="UP000182719">
    <property type="component" value="Unassembled WGS sequence"/>
</dbReference>
<organism evidence="4 5">
    <name type="scientific">Stigmatella aurantiaca</name>
    <dbReference type="NCBI Taxonomy" id="41"/>
    <lineage>
        <taxon>Bacteria</taxon>
        <taxon>Pseudomonadati</taxon>
        <taxon>Myxococcota</taxon>
        <taxon>Myxococcia</taxon>
        <taxon>Myxococcales</taxon>
        <taxon>Cystobacterineae</taxon>
        <taxon>Archangiaceae</taxon>
        <taxon>Stigmatella</taxon>
    </lineage>
</organism>
<dbReference type="Pfam" id="PF05569">
    <property type="entry name" value="Peptidase_M56"/>
    <property type="match status" value="1"/>
</dbReference>
<proteinExistence type="predicted"/>
<keyword evidence="2" id="KW-0472">Membrane</keyword>
<feature type="domain" description="Peptidase M56" evidence="3">
    <location>
        <begin position="119"/>
        <end position="283"/>
    </location>
</feature>
<keyword evidence="2" id="KW-1133">Transmembrane helix</keyword>
<dbReference type="InterPro" id="IPR008756">
    <property type="entry name" value="Peptidase_M56"/>
</dbReference>
<accession>A0A1H7NX84</accession>
<evidence type="ECO:0000256" key="1">
    <source>
        <dbReference type="SAM" id="MobiDB-lite"/>
    </source>
</evidence>
<keyword evidence="5" id="KW-1185">Reference proteome</keyword>
<dbReference type="RefSeq" id="WP_075006428.1">
    <property type="nucleotide sequence ID" value="NZ_FOAP01000005.1"/>
</dbReference>
<dbReference type="InterPro" id="IPR052173">
    <property type="entry name" value="Beta-lactam_resp_regulator"/>
</dbReference>
<gene>
    <name evidence="4" type="ORF">SAMN05444354_10584</name>
</gene>
<dbReference type="PANTHER" id="PTHR34978">
    <property type="entry name" value="POSSIBLE SENSOR-TRANSDUCER PROTEIN BLAR"/>
    <property type="match status" value="1"/>
</dbReference>
<feature type="transmembrane region" description="Helical" evidence="2">
    <location>
        <begin position="12"/>
        <end position="35"/>
    </location>
</feature>
<dbReference type="AlphaFoldDB" id="A0A1H7NX84"/>
<protein>
    <submittedName>
        <fullName evidence="4">Signal transducer regulating beta-lactamase production, contains metallopeptidase domain</fullName>
    </submittedName>
</protein>
<dbReference type="EMBL" id="FOAP01000005">
    <property type="protein sequence ID" value="SEL27507.1"/>
    <property type="molecule type" value="Genomic_DNA"/>
</dbReference>
<dbReference type="PANTHER" id="PTHR34978:SF3">
    <property type="entry name" value="SLR0241 PROTEIN"/>
    <property type="match status" value="1"/>
</dbReference>
<dbReference type="Gene3D" id="3.30.2010.10">
    <property type="entry name" value="Metalloproteases ('zincins'), catalytic domain"/>
    <property type="match status" value="1"/>
</dbReference>
<dbReference type="CDD" id="cd07341">
    <property type="entry name" value="M56_BlaR1_MecR1_like"/>
    <property type="match status" value="1"/>
</dbReference>
<feature type="transmembrane region" description="Helical" evidence="2">
    <location>
        <begin position="42"/>
        <end position="61"/>
    </location>
</feature>
<sequence length="572" mass="59660">MKGLVLEALGWALLHLVWQGALVAAVLALGLRLLGPRASARYGLACGALGLMLLLPAATGWQHLRSRQAPAAVSTLRAAAGQSSLGPAAQAGAAPASPLATSLLARATAFTGGLLPWGVLAWGLGVAVSSLRLLAGWVRLRRRVREAFPAPEAWQHRLEALARRLGVKREVRLLQSPTLEVPSALGWLRPVVLLPVSTLTGLPARQLEMILAHELAHIRRHDFAVNLLQTVVETLLFYHPAVWWMSHVIRVEREHCCDDAAAGLTGNALSYARALTALETLRVMPSPAPAPALSALGGSLPERVRRLVAAPPSRCASRWTAGASVLVLMSSLAAAAPLTARVLPAQAPRSLLAASPAAPAEPAPAPAPAPAPSASPSPAPEPQGAAEPSPAPAPRPSSVPSPSPSGPAKPRKDRGPEPVPQAFLQSGITEEYAKGLHARFGQPLSADELFVLKHLGVTAEEVDALKRLGFSKVSPDTVAAAHAVGATEAYLRALKDAGYTDLEKATGMRALGITPETLAGLAHVGFTGLSADTLMGFQATGVTPAFIDEMRAQGHEPLTPDALIRLRLGKTP</sequence>
<name>A0A1H7NX84_STIAU</name>
<feature type="compositionally biased region" description="Pro residues" evidence="1">
    <location>
        <begin position="389"/>
        <end position="407"/>
    </location>
</feature>
<feature type="compositionally biased region" description="Pro residues" evidence="1">
    <location>
        <begin position="359"/>
        <end position="381"/>
    </location>
</feature>
<keyword evidence="2" id="KW-0812">Transmembrane</keyword>
<evidence type="ECO:0000313" key="5">
    <source>
        <dbReference type="Proteomes" id="UP000182719"/>
    </source>
</evidence>
<reference evidence="5" key="1">
    <citation type="submission" date="2016-10" db="EMBL/GenBank/DDBJ databases">
        <authorList>
            <person name="Varghese N."/>
            <person name="Submissions S."/>
        </authorList>
    </citation>
    <scope>NUCLEOTIDE SEQUENCE [LARGE SCALE GENOMIC DNA]</scope>
    <source>
        <strain evidence="5">DSM 17044</strain>
    </source>
</reference>
<evidence type="ECO:0000259" key="3">
    <source>
        <dbReference type="Pfam" id="PF05569"/>
    </source>
</evidence>
<feature type="transmembrane region" description="Helical" evidence="2">
    <location>
        <begin position="114"/>
        <end position="135"/>
    </location>
</feature>
<evidence type="ECO:0000256" key="2">
    <source>
        <dbReference type="SAM" id="Phobius"/>
    </source>
</evidence>